<evidence type="ECO:0000256" key="1">
    <source>
        <dbReference type="ARBA" id="ARBA00004651"/>
    </source>
</evidence>
<comment type="similarity">
    <text evidence="8">In the C-terminal section; belongs to the OsmX family.</text>
</comment>
<dbReference type="KEGG" id="bbev:BBEV_1666"/>
<feature type="transmembrane region" description="Helical" evidence="10">
    <location>
        <begin position="183"/>
        <end position="203"/>
    </location>
</feature>
<dbReference type="SUPFAM" id="SSF161098">
    <property type="entry name" value="MetI-like"/>
    <property type="match status" value="1"/>
</dbReference>
<proteinExistence type="inferred from homology"/>
<dbReference type="PATRIC" id="fig|632773.3.peg.1750"/>
<dbReference type="InterPro" id="IPR000515">
    <property type="entry name" value="MetI-like"/>
</dbReference>
<dbReference type="InterPro" id="IPR035906">
    <property type="entry name" value="MetI-like_sf"/>
</dbReference>
<evidence type="ECO:0000259" key="11">
    <source>
        <dbReference type="PROSITE" id="PS50928"/>
    </source>
</evidence>
<dbReference type="RefSeq" id="WP_069365048.1">
    <property type="nucleotide sequence ID" value="NZ_CP012502.1"/>
</dbReference>
<dbReference type="Gene3D" id="3.40.190.120">
    <property type="entry name" value="Osmoprotection protein (prox), domain 2"/>
    <property type="match status" value="1"/>
</dbReference>
<dbReference type="Gene3D" id="3.40.190.10">
    <property type="entry name" value="Periplasmic binding protein-like II"/>
    <property type="match status" value="1"/>
</dbReference>
<dbReference type="AlphaFoldDB" id="A0A1D7QVJ5"/>
<keyword evidence="5" id="KW-0029">Amino-acid transport</keyword>
<evidence type="ECO:0000256" key="9">
    <source>
        <dbReference type="ARBA" id="ARBA00035652"/>
    </source>
</evidence>
<dbReference type="STRING" id="632773.BBEV_1666"/>
<dbReference type="CDD" id="cd13610">
    <property type="entry name" value="PBP2_ChoS"/>
    <property type="match status" value="1"/>
</dbReference>
<feature type="transmembrane region" description="Helical" evidence="10">
    <location>
        <begin position="32"/>
        <end position="52"/>
    </location>
</feature>
<name>A0A1D7QVJ5_9BACI</name>
<keyword evidence="7 10" id="KW-0472">Membrane</keyword>
<dbReference type="PROSITE" id="PS50928">
    <property type="entry name" value="ABC_TM1"/>
    <property type="match status" value="1"/>
</dbReference>
<evidence type="ECO:0000256" key="8">
    <source>
        <dbReference type="ARBA" id="ARBA00035642"/>
    </source>
</evidence>
<organism evidence="12 13">
    <name type="scientific">Salisediminibacterium beveridgei</name>
    <dbReference type="NCBI Taxonomy" id="632773"/>
    <lineage>
        <taxon>Bacteria</taxon>
        <taxon>Bacillati</taxon>
        <taxon>Bacillota</taxon>
        <taxon>Bacilli</taxon>
        <taxon>Bacillales</taxon>
        <taxon>Bacillaceae</taxon>
        <taxon>Salisediminibacterium</taxon>
    </lineage>
</organism>
<dbReference type="InterPro" id="IPR058089">
    <property type="entry name" value="EgtUBC_SBD"/>
</dbReference>
<feature type="transmembrane region" description="Helical" evidence="10">
    <location>
        <begin position="150"/>
        <end position="177"/>
    </location>
</feature>
<evidence type="ECO:0000256" key="6">
    <source>
        <dbReference type="ARBA" id="ARBA00022989"/>
    </source>
</evidence>
<reference evidence="12 13" key="1">
    <citation type="submission" date="2015-08" db="EMBL/GenBank/DDBJ databases">
        <title>The complete genome sequence of Bacillus beveridgei MLTeJB.</title>
        <authorList>
            <person name="Hanson T.E."/>
            <person name="Mesa C."/>
            <person name="Basesman S.M."/>
            <person name="Oremland R.S."/>
        </authorList>
    </citation>
    <scope>NUCLEOTIDE SEQUENCE [LARGE SCALE GENOMIC DNA]</scope>
    <source>
        <strain evidence="12 13">MLTeJB</strain>
    </source>
</reference>
<keyword evidence="6 10" id="KW-1133">Transmembrane helix</keyword>
<evidence type="ECO:0000256" key="10">
    <source>
        <dbReference type="RuleBase" id="RU363032"/>
    </source>
</evidence>
<evidence type="ECO:0000256" key="4">
    <source>
        <dbReference type="ARBA" id="ARBA00022692"/>
    </source>
</evidence>
<dbReference type="Proteomes" id="UP000094463">
    <property type="component" value="Chromosome"/>
</dbReference>
<dbReference type="GO" id="GO:0006865">
    <property type="term" value="P:amino acid transport"/>
    <property type="evidence" value="ECO:0007669"/>
    <property type="project" value="UniProtKB-KW"/>
</dbReference>
<dbReference type="SUPFAM" id="SSF53850">
    <property type="entry name" value="Periplasmic binding protein-like II"/>
    <property type="match status" value="1"/>
</dbReference>
<evidence type="ECO:0000256" key="3">
    <source>
        <dbReference type="ARBA" id="ARBA00022448"/>
    </source>
</evidence>
<evidence type="ECO:0000256" key="7">
    <source>
        <dbReference type="ARBA" id="ARBA00023136"/>
    </source>
</evidence>
<evidence type="ECO:0000313" key="12">
    <source>
        <dbReference type="EMBL" id="AOM83027.1"/>
    </source>
</evidence>
<protein>
    <submittedName>
        <fullName evidence="12">Glycine betaine/carnitine/choline transport system permease protein opuCB</fullName>
    </submittedName>
</protein>
<keyword evidence="4 10" id="KW-0812">Transmembrane</keyword>
<keyword evidence="13" id="KW-1185">Reference proteome</keyword>
<dbReference type="FunFam" id="1.10.3720.10:FF:000001">
    <property type="entry name" value="Glycine betaine ABC transporter, permease"/>
    <property type="match status" value="1"/>
</dbReference>
<dbReference type="InterPro" id="IPR051204">
    <property type="entry name" value="ABC_transp_perm/SBD"/>
</dbReference>
<dbReference type="PANTHER" id="PTHR30177">
    <property type="entry name" value="GLYCINE BETAINE/L-PROLINE TRANSPORT SYSTEM PERMEASE PROTEIN PROW"/>
    <property type="match status" value="1"/>
</dbReference>
<dbReference type="GO" id="GO:0043190">
    <property type="term" value="C:ATP-binding cassette (ABC) transporter complex"/>
    <property type="evidence" value="ECO:0007669"/>
    <property type="project" value="InterPro"/>
</dbReference>
<dbReference type="Gene3D" id="1.10.3720.10">
    <property type="entry name" value="MetI-like"/>
    <property type="match status" value="1"/>
</dbReference>
<sequence>MNLLSIQTFFQLASNRSDLLLGALWEHIHMSLIALLISVFIAVPLAVILSYYRKGAEPVIGLTAVLQTIPSLALLGFLIPFIGIGTFPAIVALTAYALMPILRNTYTGIKGIDPSLMEASRGMGMTTFQQLYKVQLPLAMPTIMAGIRTAMVLIVGTATLAALIGAGGLGDLIMLGINRSNNYYILLGAIPAALLALILDAVLRFTEKRSLGTSIAPIAIVVGVAIVIVSSPTVFRALQFNDAQEEIIIAGKMGAEPEIILNMYKILIEQDTDYKVVVEDGFGTTSFTFEALRAGDIDGYFEFTGTAIVNLLNEEPISNEEGPAFEQARDGMYDEFGMVFLEPMDFQNTYAIAVREDFAEDNNLETIGDLRAVQDDVTAGFTFEFMDRADGYPGIQEAYDLDLGNVQGMDPGLRGDAVEADEVQVIDAYSTDSYMIRYSLVSLEDDKNVFPPFNGAPLFREDVLIAYPEIEDILNQLGGLVTEEEMLEMNYQVDEDDRNAEDVAREFLESEGLLQQ</sequence>
<dbReference type="PANTHER" id="PTHR30177:SF4">
    <property type="entry name" value="OSMOPROTECTANT IMPORT PERMEASE PROTEIN OSMW"/>
    <property type="match status" value="1"/>
</dbReference>
<comment type="similarity">
    <text evidence="2">Belongs to the binding-protein-dependent transport system permease family. CysTW subfamily.</text>
</comment>
<dbReference type="EMBL" id="CP012502">
    <property type="protein sequence ID" value="AOM83027.1"/>
    <property type="molecule type" value="Genomic_DNA"/>
</dbReference>
<dbReference type="GO" id="GO:0022857">
    <property type="term" value="F:transmembrane transporter activity"/>
    <property type="evidence" value="ECO:0007669"/>
    <property type="project" value="InterPro"/>
</dbReference>
<dbReference type="Pfam" id="PF00528">
    <property type="entry name" value="BPD_transp_1"/>
    <property type="match status" value="1"/>
</dbReference>
<dbReference type="Pfam" id="PF04069">
    <property type="entry name" value="OpuAC"/>
    <property type="match status" value="1"/>
</dbReference>
<keyword evidence="3 10" id="KW-0813">Transport</keyword>
<dbReference type="OrthoDB" id="9801163at2"/>
<gene>
    <name evidence="12" type="primary">opuCB</name>
    <name evidence="12" type="ORF">BBEV_1666</name>
</gene>
<accession>A0A1D7QVJ5</accession>
<comment type="subcellular location">
    <subcellularLocation>
        <location evidence="1 10">Cell membrane</location>
        <topology evidence="1 10">Multi-pass membrane protein</topology>
    </subcellularLocation>
</comment>
<evidence type="ECO:0000256" key="5">
    <source>
        <dbReference type="ARBA" id="ARBA00022970"/>
    </source>
</evidence>
<evidence type="ECO:0000313" key="13">
    <source>
        <dbReference type="Proteomes" id="UP000094463"/>
    </source>
</evidence>
<evidence type="ECO:0000256" key="2">
    <source>
        <dbReference type="ARBA" id="ARBA00007069"/>
    </source>
</evidence>
<feature type="transmembrane region" description="Helical" evidence="10">
    <location>
        <begin position="215"/>
        <end position="235"/>
    </location>
</feature>
<feature type="transmembrane region" description="Helical" evidence="10">
    <location>
        <begin position="85"/>
        <end position="102"/>
    </location>
</feature>
<feature type="transmembrane region" description="Helical" evidence="10">
    <location>
        <begin position="59"/>
        <end position="79"/>
    </location>
</feature>
<dbReference type="GO" id="GO:0031460">
    <property type="term" value="P:glycine betaine transport"/>
    <property type="evidence" value="ECO:0007669"/>
    <property type="project" value="TreeGrafter"/>
</dbReference>
<dbReference type="CDD" id="cd06261">
    <property type="entry name" value="TM_PBP2"/>
    <property type="match status" value="1"/>
</dbReference>
<feature type="domain" description="ABC transmembrane type-1" evidence="11">
    <location>
        <begin position="24"/>
        <end position="203"/>
    </location>
</feature>
<comment type="similarity">
    <text evidence="9">In the N-terminal section; belongs to the binding-protein-dependent transport system permease family.</text>
</comment>
<dbReference type="InterPro" id="IPR007210">
    <property type="entry name" value="ABC_Gly_betaine_transp_sub-bd"/>
</dbReference>